<comment type="function">
    <text evidence="8">Zinc phosphodiesterase, which displays some tRNA 3'-processing endonuclease activity. Probably involved in tRNA maturation, by removing a 3'-trailer from precursor tRNA.</text>
</comment>
<evidence type="ECO:0000256" key="6">
    <source>
        <dbReference type="ARBA" id="ARBA00022801"/>
    </source>
</evidence>
<dbReference type="InterPro" id="IPR001279">
    <property type="entry name" value="Metallo-B-lactamas"/>
</dbReference>
<evidence type="ECO:0000256" key="7">
    <source>
        <dbReference type="ARBA" id="ARBA00022833"/>
    </source>
</evidence>
<dbReference type="GO" id="GO:0008270">
    <property type="term" value="F:zinc ion binding"/>
    <property type="evidence" value="ECO:0007669"/>
    <property type="project" value="UniProtKB-UniRule"/>
</dbReference>
<accession>A0AA51RTD6</accession>
<sequence>MEILFLGTSSGVPTKTRNVSAVAVQAGQSKSWFLVDCGEATQHQLQYCKLSLKNLRAIAITHVHGDHCYGLPGLLASAGVAGRTESLVIIAPQGIKPWLETTMEMTQMYLPYSLEFIATEELAEQQFDDVKVTITPLSHRVPSFAYSFTQSSSQKVLKSEALKLAGLPQGPLWGRLQSGVDVEFDNQTFLSSDYVESLQHSNKVVICGDNDNPSLLKSMCDGADVLVHESTYTEDMADKASNVGHSYAKQVAQFAEEVTVPHLILTHFSARYQSNQEGEGSVEQMRVEAEQVFNGRLFLARDFDHFRLNQQHKLTLLNEGKSREH</sequence>
<dbReference type="Gene3D" id="3.60.15.10">
    <property type="entry name" value="Ribonuclease Z/Hydroxyacylglutathione hydrolase-like"/>
    <property type="match status" value="1"/>
</dbReference>
<gene>
    <name evidence="8" type="primary">rnz</name>
    <name evidence="10" type="ORF">Q9312_18160</name>
</gene>
<feature type="domain" description="Metallo-beta-lactamase" evidence="9">
    <location>
        <begin position="18"/>
        <end position="247"/>
    </location>
</feature>
<proteinExistence type="inferred from homology"/>
<dbReference type="Pfam" id="PF23023">
    <property type="entry name" value="Anti-Pycsar_Apyc1"/>
    <property type="match status" value="1"/>
</dbReference>
<keyword evidence="5 8" id="KW-0255">Endonuclease</keyword>
<dbReference type="PANTHER" id="PTHR46018">
    <property type="entry name" value="ZINC PHOSPHODIESTERASE ELAC PROTEIN 1"/>
    <property type="match status" value="1"/>
</dbReference>
<organism evidence="10 11">
    <name type="scientific">Pleionea litopenaei</name>
    <dbReference type="NCBI Taxonomy" id="3070815"/>
    <lineage>
        <taxon>Bacteria</taxon>
        <taxon>Pseudomonadati</taxon>
        <taxon>Pseudomonadota</taxon>
        <taxon>Gammaproteobacteria</taxon>
        <taxon>Oceanospirillales</taxon>
        <taxon>Pleioneaceae</taxon>
        <taxon>Pleionea</taxon>
    </lineage>
</organism>
<dbReference type="InterPro" id="IPR013471">
    <property type="entry name" value="RNase_Z/BN"/>
</dbReference>
<keyword evidence="4 8" id="KW-0479">Metal-binding</keyword>
<comment type="similarity">
    <text evidence="8">Belongs to the RNase Z family.</text>
</comment>
<evidence type="ECO:0000256" key="4">
    <source>
        <dbReference type="ARBA" id="ARBA00022723"/>
    </source>
</evidence>
<keyword evidence="11" id="KW-1185">Reference proteome</keyword>
<feature type="binding site" evidence="8">
    <location>
        <position position="139"/>
    </location>
    <ligand>
        <name>Zn(2+)</name>
        <dbReference type="ChEBI" id="CHEBI:29105"/>
        <label>1</label>
        <note>catalytic</note>
    </ligand>
</feature>
<comment type="catalytic activity">
    <reaction evidence="8">
        <text>Endonucleolytic cleavage of RNA, removing extra 3' nucleotides from tRNA precursor, generating 3' termini of tRNAs. A 3'-hydroxy group is left at the tRNA terminus and a 5'-phosphoryl group is left at the trailer molecule.</text>
        <dbReference type="EC" id="3.1.26.11"/>
    </reaction>
</comment>
<dbReference type="AlphaFoldDB" id="A0AA51RTD6"/>
<evidence type="ECO:0000313" key="11">
    <source>
        <dbReference type="Proteomes" id="UP001239782"/>
    </source>
</evidence>
<evidence type="ECO:0000256" key="1">
    <source>
        <dbReference type="ARBA" id="ARBA00011738"/>
    </source>
</evidence>
<keyword evidence="6 8" id="KW-0378">Hydrolase</keyword>
<feature type="binding site" evidence="8">
    <location>
        <position position="267"/>
    </location>
    <ligand>
        <name>Zn(2+)</name>
        <dbReference type="ChEBI" id="CHEBI:29105"/>
        <label>2</label>
        <note>catalytic</note>
    </ligand>
</feature>
<comment type="subunit">
    <text evidence="1 8">Homodimer.</text>
</comment>
<dbReference type="InterPro" id="IPR036866">
    <property type="entry name" value="RibonucZ/Hydroxyglut_hydro"/>
</dbReference>
<dbReference type="CDD" id="cd07717">
    <property type="entry name" value="RNaseZ_ZiPD-like_MBL-fold"/>
    <property type="match status" value="1"/>
</dbReference>
<keyword evidence="2 8" id="KW-0819">tRNA processing</keyword>
<dbReference type="EC" id="3.1.26.11" evidence="8"/>
<feature type="binding site" evidence="8">
    <location>
        <position position="209"/>
    </location>
    <ligand>
        <name>Zn(2+)</name>
        <dbReference type="ChEBI" id="CHEBI:29105"/>
        <label>1</label>
        <note>catalytic</note>
    </ligand>
</feature>
<evidence type="ECO:0000256" key="5">
    <source>
        <dbReference type="ARBA" id="ARBA00022759"/>
    </source>
</evidence>
<feature type="binding site" evidence="8">
    <location>
        <position position="209"/>
    </location>
    <ligand>
        <name>Zn(2+)</name>
        <dbReference type="ChEBI" id="CHEBI:29105"/>
        <label>2</label>
        <note>catalytic</note>
    </ligand>
</feature>
<feature type="binding site" evidence="8">
    <location>
        <position position="66"/>
    </location>
    <ligand>
        <name>Zn(2+)</name>
        <dbReference type="ChEBI" id="CHEBI:29105"/>
        <label>2</label>
        <note>catalytic</note>
    </ligand>
</feature>
<comment type="cofactor">
    <cofactor evidence="8">
        <name>Zn(2+)</name>
        <dbReference type="ChEBI" id="CHEBI:29105"/>
    </cofactor>
    <text evidence="8">Binds 2 Zn(2+) ions.</text>
</comment>
<evidence type="ECO:0000256" key="2">
    <source>
        <dbReference type="ARBA" id="ARBA00022694"/>
    </source>
</evidence>
<dbReference type="EMBL" id="CP133548">
    <property type="protein sequence ID" value="WMS87134.1"/>
    <property type="molecule type" value="Genomic_DNA"/>
</dbReference>
<reference evidence="10 11" key="1">
    <citation type="submission" date="2023-08" db="EMBL/GenBank/DDBJ databases">
        <title>Pleionea litopenaei sp. nov., isolated from stomach of juvenile Litopenaeus vannamei.</title>
        <authorList>
            <person name="Rho A.M."/>
            <person name="Hwang C.Y."/>
        </authorList>
    </citation>
    <scope>NUCLEOTIDE SEQUENCE [LARGE SCALE GENOMIC DNA]</scope>
    <source>
        <strain evidence="10 11">HL-JVS1</strain>
    </source>
</reference>
<dbReference type="RefSeq" id="WP_309202273.1">
    <property type="nucleotide sequence ID" value="NZ_CP133548.1"/>
</dbReference>
<name>A0AA51RTD6_9GAMM</name>
<dbReference type="NCBIfam" id="NF000801">
    <property type="entry name" value="PRK00055.1-3"/>
    <property type="match status" value="1"/>
</dbReference>
<dbReference type="SUPFAM" id="SSF56281">
    <property type="entry name" value="Metallo-hydrolase/oxidoreductase"/>
    <property type="match status" value="1"/>
</dbReference>
<keyword evidence="3 8" id="KW-0540">Nuclease</keyword>
<dbReference type="PANTHER" id="PTHR46018:SF2">
    <property type="entry name" value="ZINC PHOSPHODIESTERASE ELAC PROTEIN 1"/>
    <property type="match status" value="1"/>
</dbReference>
<evidence type="ECO:0000256" key="3">
    <source>
        <dbReference type="ARBA" id="ARBA00022722"/>
    </source>
</evidence>
<evidence type="ECO:0000259" key="9">
    <source>
        <dbReference type="SMART" id="SM00849"/>
    </source>
</evidence>
<dbReference type="GO" id="GO:0042781">
    <property type="term" value="F:3'-tRNA processing endoribonuclease activity"/>
    <property type="evidence" value="ECO:0007669"/>
    <property type="project" value="UniProtKB-UniRule"/>
</dbReference>
<dbReference type="HAMAP" id="MF_01818">
    <property type="entry name" value="RNase_Z_BN"/>
    <property type="match status" value="1"/>
</dbReference>
<dbReference type="Proteomes" id="UP001239782">
    <property type="component" value="Chromosome"/>
</dbReference>
<protein>
    <recommendedName>
        <fullName evidence="8">Ribonuclease Z</fullName>
        <shortName evidence="8">RNase Z</shortName>
        <ecNumber evidence="8">3.1.26.11</ecNumber>
    </recommendedName>
    <alternativeName>
        <fullName evidence="8">tRNA 3 endonuclease</fullName>
    </alternativeName>
    <alternativeName>
        <fullName evidence="8">tRNase Z</fullName>
    </alternativeName>
</protein>
<feature type="binding site" evidence="8">
    <location>
        <position position="67"/>
    </location>
    <ligand>
        <name>Zn(2+)</name>
        <dbReference type="ChEBI" id="CHEBI:29105"/>
        <label>2</label>
        <note>catalytic</note>
    </ligand>
</feature>
<keyword evidence="7 8" id="KW-0862">Zinc</keyword>
<dbReference type="KEGG" id="plei:Q9312_18160"/>
<feature type="binding site" evidence="8">
    <location>
        <position position="62"/>
    </location>
    <ligand>
        <name>Zn(2+)</name>
        <dbReference type="ChEBI" id="CHEBI:29105"/>
        <label>1</label>
        <note>catalytic</note>
    </ligand>
</feature>
<feature type="binding site" evidence="8">
    <location>
        <position position="64"/>
    </location>
    <ligand>
        <name>Zn(2+)</name>
        <dbReference type="ChEBI" id="CHEBI:29105"/>
        <label>1</label>
        <note>catalytic</note>
    </ligand>
</feature>
<feature type="active site" description="Proton acceptor" evidence="8">
    <location>
        <position position="66"/>
    </location>
</feature>
<dbReference type="SMART" id="SM00849">
    <property type="entry name" value="Lactamase_B"/>
    <property type="match status" value="1"/>
</dbReference>
<evidence type="ECO:0000256" key="8">
    <source>
        <dbReference type="HAMAP-Rule" id="MF_01818"/>
    </source>
</evidence>
<evidence type="ECO:0000313" key="10">
    <source>
        <dbReference type="EMBL" id="WMS87134.1"/>
    </source>
</evidence>